<evidence type="ECO:0000256" key="1">
    <source>
        <dbReference type="SAM" id="MobiDB-lite"/>
    </source>
</evidence>
<evidence type="ECO:0000259" key="2">
    <source>
        <dbReference type="SMART" id="SM00460"/>
    </source>
</evidence>
<dbReference type="PANTHER" id="PTHR33490">
    <property type="entry name" value="BLR5614 PROTEIN-RELATED"/>
    <property type="match status" value="1"/>
</dbReference>
<dbReference type="EMBL" id="BSFK01000002">
    <property type="protein sequence ID" value="GLK74864.1"/>
    <property type="molecule type" value="Genomic_DNA"/>
</dbReference>
<dbReference type="Gene3D" id="3.10.620.30">
    <property type="match status" value="1"/>
</dbReference>
<sequence length="343" mass="37108">MIYDITLKIAYDYPDQVKDARHILRVRPSSEPSQTIWGAEIDISPRPDERVLDLDFFGNTLDHVLLFQPHQALKITMRSRVEIHRATPNLEATPTVAEIARAAFASRDVSGRGPMHYLGDSRIAHASEAMTAYAAKHVAMDAPIGVAMLEFARTITKDFAYKPGATTVNTPVEEAFAARKGVCQDFAHIMISALRGIGVPAAYVSGFLRTIPPPGKPRLEGADAMHAWVKVWLGEELGWRGFDPTNAMATRDDHIVVAVGRDYSDVAPIDGVLITAGPQKTRHTVDVIPLGEPQPIPAPKTDEDEDAETESADEAAVEAESDTEAPAEVQAPPTAPGLPAAKA</sequence>
<dbReference type="InterPro" id="IPR002931">
    <property type="entry name" value="Transglutaminase-like"/>
</dbReference>
<dbReference type="PANTHER" id="PTHR33490:SF7">
    <property type="entry name" value="BLR2979 PROTEIN"/>
    <property type="match status" value="1"/>
</dbReference>
<dbReference type="SUPFAM" id="SSF54001">
    <property type="entry name" value="Cysteine proteinases"/>
    <property type="match status" value="1"/>
</dbReference>
<dbReference type="Pfam" id="PF01841">
    <property type="entry name" value="Transglut_core"/>
    <property type="match status" value="1"/>
</dbReference>
<dbReference type="InterPro" id="IPR013589">
    <property type="entry name" value="Bac_transglu_N"/>
</dbReference>
<feature type="region of interest" description="Disordered" evidence="1">
    <location>
        <begin position="289"/>
        <end position="343"/>
    </location>
</feature>
<gene>
    <name evidence="3" type="ORF">GCM10008171_01160</name>
</gene>
<dbReference type="Proteomes" id="UP001143364">
    <property type="component" value="Unassembled WGS sequence"/>
</dbReference>
<proteinExistence type="predicted"/>
<evidence type="ECO:0000313" key="4">
    <source>
        <dbReference type="Proteomes" id="UP001143364"/>
    </source>
</evidence>
<dbReference type="InterPro" id="IPR038765">
    <property type="entry name" value="Papain-like_cys_pep_sf"/>
</dbReference>
<accession>A0A9W6JF48</accession>
<evidence type="ECO:0000313" key="3">
    <source>
        <dbReference type="EMBL" id="GLK74864.1"/>
    </source>
</evidence>
<protein>
    <submittedName>
        <fullName evidence="3">Transglutaminase</fullName>
    </submittedName>
</protein>
<feature type="compositionally biased region" description="Acidic residues" evidence="1">
    <location>
        <begin position="302"/>
        <end position="325"/>
    </location>
</feature>
<feature type="domain" description="Transglutaminase-like" evidence="2">
    <location>
        <begin position="175"/>
        <end position="246"/>
    </location>
</feature>
<dbReference type="SMART" id="SM00460">
    <property type="entry name" value="TGc"/>
    <property type="match status" value="1"/>
</dbReference>
<comment type="caution">
    <text evidence="3">The sequence shown here is derived from an EMBL/GenBank/DDBJ whole genome shotgun (WGS) entry which is preliminary data.</text>
</comment>
<reference evidence="3" key="1">
    <citation type="journal article" date="2014" name="Int. J. Syst. Evol. Microbiol.">
        <title>Complete genome sequence of Corynebacterium casei LMG S-19264T (=DSM 44701T), isolated from a smear-ripened cheese.</title>
        <authorList>
            <consortium name="US DOE Joint Genome Institute (JGI-PGF)"/>
            <person name="Walter F."/>
            <person name="Albersmeier A."/>
            <person name="Kalinowski J."/>
            <person name="Ruckert C."/>
        </authorList>
    </citation>
    <scope>NUCLEOTIDE SEQUENCE</scope>
    <source>
        <strain evidence="3">VKM B-2555</strain>
    </source>
</reference>
<keyword evidence="4" id="KW-1185">Reference proteome</keyword>
<organism evidence="3 4">
    <name type="scientific">Methylopila jiangsuensis</name>
    <dbReference type="NCBI Taxonomy" id="586230"/>
    <lineage>
        <taxon>Bacteria</taxon>
        <taxon>Pseudomonadati</taxon>
        <taxon>Pseudomonadota</taxon>
        <taxon>Alphaproteobacteria</taxon>
        <taxon>Hyphomicrobiales</taxon>
        <taxon>Methylopilaceae</taxon>
        <taxon>Methylopila</taxon>
    </lineage>
</organism>
<dbReference type="RefSeq" id="WP_271202846.1">
    <property type="nucleotide sequence ID" value="NZ_BSFK01000002.1"/>
</dbReference>
<dbReference type="AlphaFoldDB" id="A0A9W6JF48"/>
<name>A0A9W6JF48_9HYPH</name>
<dbReference type="Pfam" id="PF08379">
    <property type="entry name" value="Bact_transglu_N"/>
    <property type="match status" value="1"/>
</dbReference>
<reference evidence="3" key="2">
    <citation type="submission" date="2023-01" db="EMBL/GenBank/DDBJ databases">
        <authorList>
            <person name="Sun Q."/>
            <person name="Evtushenko L."/>
        </authorList>
    </citation>
    <scope>NUCLEOTIDE SEQUENCE</scope>
    <source>
        <strain evidence="3">VKM B-2555</strain>
    </source>
</reference>